<protein>
    <submittedName>
        <fullName evidence="2">Uncharacterized protein</fullName>
    </submittedName>
</protein>
<accession>A0A4Q9KU88</accession>
<evidence type="ECO:0000256" key="1">
    <source>
        <dbReference type="SAM" id="Phobius"/>
    </source>
</evidence>
<name>A0A4Q9KU88_9MICR</name>
<gene>
    <name evidence="2" type="ORF">CWI37_1779p0010</name>
</gene>
<comment type="caution">
    <text evidence="2">The sequence shown here is derived from an EMBL/GenBank/DDBJ whole genome shotgun (WGS) entry which is preliminary data.</text>
</comment>
<dbReference type="EMBL" id="PITJ01001779">
    <property type="protein sequence ID" value="TBT98378.1"/>
    <property type="molecule type" value="Genomic_DNA"/>
</dbReference>
<evidence type="ECO:0000313" key="2">
    <source>
        <dbReference type="EMBL" id="TBT98378.1"/>
    </source>
</evidence>
<sequence length="105" mass="12761">MKLRLYYNLYFLIGILLYILAENIQNYRFTVNISANPIIYTDEYKVDLYNRVSEKLCTNKFCDILQELRNNTKTLEQCREEICNWEDLLDDEREYIDMLFVCGDF</sequence>
<proteinExistence type="predicted"/>
<dbReference type="AlphaFoldDB" id="A0A4Q9KU88"/>
<reference evidence="2 3" key="1">
    <citation type="submission" date="2017-12" db="EMBL/GenBank/DDBJ databases">
        <authorList>
            <person name="Pombert J.-F."/>
            <person name="Haag K.L."/>
            <person name="Ebert D."/>
        </authorList>
    </citation>
    <scope>NUCLEOTIDE SEQUENCE [LARGE SCALE GENOMIC DNA]</scope>
    <source>
        <strain evidence="2">FI-OER-3-3</strain>
    </source>
</reference>
<evidence type="ECO:0000313" key="3">
    <source>
        <dbReference type="Proteomes" id="UP000292362"/>
    </source>
</evidence>
<dbReference type="Proteomes" id="UP000292362">
    <property type="component" value="Unassembled WGS sequence"/>
</dbReference>
<keyword evidence="1" id="KW-1133">Transmembrane helix</keyword>
<organism evidence="2 3">
    <name type="scientific">Hamiltosporidium tvaerminnensis</name>
    <dbReference type="NCBI Taxonomy" id="1176355"/>
    <lineage>
        <taxon>Eukaryota</taxon>
        <taxon>Fungi</taxon>
        <taxon>Fungi incertae sedis</taxon>
        <taxon>Microsporidia</taxon>
        <taxon>Dubosqiidae</taxon>
        <taxon>Hamiltosporidium</taxon>
    </lineage>
</organism>
<keyword evidence="1" id="KW-0472">Membrane</keyword>
<feature type="transmembrane region" description="Helical" evidence="1">
    <location>
        <begin position="6"/>
        <end position="24"/>
    </location>
</feature>
<dbReference type="VEuPathDB" id="MicrosporidiaDB:CWI37_1779p0010"/>
<keyword evidence="1" id="KW-0812">Transmembrane</keyword>